<keyword evidence="4" id="KW-0679">Respiratory chain</keyword>
<dbReference type="GO" id="GO:0006120">
    <property type="term" value="P:mitochondrial electron transport, NADH to ubiquinone"/>
    <property type="evidence" value="ECO:0007669"/>
    <property type="project" value="InterPro"/>
</dbReference>
<comment type="subcellular location">
    <subcellularLocation>
        <location evidence="1">Mitochondrion inner membrane</location>
        <topology evidence="1">Single-pass membrane protein</topology>
        <orientation evidence="1">Matrix side</orientation>
    </subcellularLocation>
</comment>
<evidence type="ECO:0000256" key="10">
    <source>
        <dbReference type="ARBA" id="ARBA00023136"/>
    </source>
</evidence>
<dbReference type="Pfam" id="PF06374">
    <property type="entry name" value="NDUF_C2"/>
    <property type="match status" value="1"/>
</dbReference>
<gene>
    <name evidence="11" type="ORF">Fcan01_08597</name>
</gene>
<name>A0A226EET7_FOLCA</name>
<reference evidence="11 12" key="1">
    <citation type="submission" date="2015-12" db="EMBL/GenBank/DDBJ databases">
        <title>The genome of Folsomia candida.</title>
        <authorList>
            <person name="Faddeeva A."/>
            <person name="Derks M.F."/>
            <person name="Anvar Y."/>
            <person name="Smit S."/>
            <person name="Van Straalen N."/>
            <person name="Roelofs D."/>
        </authorList>
    </citation>
    <scope>NUCLEOTIDE SEQUENCE [LARGE SCALE GENOMIC DNA]</scope>
    <source>
        <strain evidence="11 12">VU population</strain>
        <tissue evidence="11">Whole body</tissue>
    </source>
</reference>
<dbReference type="OrthoDB" id="6329847at2759"/>
<comment type="similarity">
    <text evidence="2">Belongs to the complex I NDUFC2 subunit family.</text>
</comment>
<keyword evidence="9" id="KW-0496">Mitochondrion</keyword>
<keyword evidence="7" id="KW-0249">Electron transport</keyword>
<dbReference type="STRING" id="158441.A0A226EET7"/>
<accession>A0A226EET7</accession>
<keyword evidence="10" id="KW-0472">Membrane</keyword>
<keyword evidence="5" id="KW-0812">Transmembrane</keyword>
<sequence>MAPPKCAPCVPLSDKPADSSLRDAALASTMLSPYGVALKKKDEEDGLFIHTDCYLFAGDPDQKWQTLIGKYWMPSSFVTLGIGNMVLTRWLSNVPIRAKGSIWKMPLVAVVGWVGGLKCRDYLRDYTAERDAHMLHYCRLHPKDFPREKRVQYKDYLTYWFPIR</sequence>
<comment type="caution">
    <text evidence="11">The sequence shown here is derived from an EMBL/GenBank/DDBJ whole genome shotgun (WGS) entry which is preliminary data.</text>
</comment>
<protein>
    <submittedName>
        <fullName evidence="11">NADH dehydrogenase [ubiquinone] 1 subunit C2</fullName>
    </submittedName>
</protein>
<dbReference type="Proteomes" id="UP000198287">
    <property type="component" value="Unassembled WGS sequence"/>
</dbReference>
<evidence type="ECO:0000256" key="2">
    <source>
        <dbReference type="ARBA" id="ARBA00008674"/>
    </source>
</evidence>
<evidence type="ECO:0000256" key="6">
    <source>
        <dbReference type="ARBA" id="ARBA00022792"/>
    </source>
</evidence>
<evidence type="ECO:0000313" key="12">
    <source>
        <dbReference type="Proteomes" id="UP000198287"/>
    </source>
</evidence>
<dbReference type="AlphaFoldDB" id="A0A226EET7"/>
<evidence type="ECO:0000256" key="3">
    <source>
        <dbReference type="ARBA" id="ARBA00022448"/>
    </source>
</evidence>
<evidence type="ECO:0000256" key="5">
    <source>
        <dbReference type="ARBA" id="ARBA00022692"/>
    </source>
</evidence>
<evidence type="ECO:0000256" key="7">
    <source>
        <dbReference type="ARBA" id="ARBA00022982"/>
    </source>
</evidence>
<evidence type="ECO:0000256" key="9">
    <source>
        <dbReference type="ARBA" id="ARBA00023128"/>
    </source>
</evidence>
<evidence type="ECO:0000256" key="8">
    <source>
        <dbReference type="ARBA" id="ARBA00022989"/>
    </source>
</evidence>
<keyword evidence="8" id="KW-1133">Transmembrane helix</keyword>
<evidence type="ECO:0000256" key="4">
    <source>
        <dbReference type="ARBA" id="ARBA00022660"/>
    </source>
</evidence>
<dbReference type="PANTHER" id="PTHR13099">
    <property type="entry name" value="NADH-UBIQUINONE OXIDOREDUCTASE SUBUNIT B14.5B"/>
    <property type="match status" value="1"/>
</dbReference>
<proteinExistence type="inferred from homology"/>
<organism evidence="11 12">
    <name type="scientific">Folsomia candida</name>
    <name type="common">Springtail</name>
    <dbReference type="NCBI Taxonomy" id="158441"/>
    <lineage>
        <taxon>Eukaryota</taxon>
        <taxon>Metazoa</taxon>
        <taxon>Ecdysozoa</taxon>
        <taxon>Arthropoda</taxon>
        <taxon>Hexapoda</taxon>
        <taxon>Collembola</taxon>
        <taxon>Entomobryomorpha</taxon>
        <taxon>Isotomoidea</taxon>
        <taxon>Isotomidae</taxon>
        <taxon>Proisotominae</taxon>
        <taxon>Folsomia</taxon>
    </lineage>
</organism>
<keyword evidence="12" id="KW-1185">Reference proteome</keyword>
<keyword evidence="6" id="KW-0999">Mitochondrion inner membrane</keyword>
<dbReference type="EMBL" id="LNIX01000004">
    <property type="protein sequence ID" value="OXA55341.1"/>
    <property type="molecule type" value="Genomic_DNA"/>
</dbReference>
<dbReference type="InterPro" id="IPR009423">
    <property type="entry name" value="NDUC2"/>
</dbReference>
<evidence type="ECO:0000313" key="11">
    <source>
        <dbReference type="EMBL" id="OXA55341.1"/>
    </source>
</evidence>
<dbReference type="PANTHER" id="PTHR13099:SF0">
    <property type="entry name" value="NADH DEHYDROGENASE [UBIQUINONE] 1 SUBUNIT C2-RELATED"/>
    <property type="match status" value="1"/>
</dbReference>
<evidence type="ECO:0000256" key="1">
    <source>
        <dbReference type="ARBA" id="ARBA00004298"/>
    </source>
</evidence>
<keyword evidence="3" id="KW-0813">Transport</keyword>
<dbReference type="OMA" id="AERDAHM"/>
<dbReference type="GO" id="GO:0005743">
    <property type="term" value="C:mitochondrial inner membrane"/>
    <property type="evidence" value="ECO:0007669"/>
    <property type="project" value="UniProtKB-SubCell"/>
</dbReference>
<keyword evidence="11" id="KW-0830">Ubiquinone</keyword>